<proteinExistence type="predicted"/>
<protein>
    <submittedName>
        <fullName evidence="2">Uncharacterized protein</fullName>
    </submittedName>
</protein>
<evidence type="ECO:0000256" key="1">
    <source>
        <dbReference type="SAM" id="MobiDB-lite"/>
    </source>
</evidence>
<dbReference type="AlphaFoldDB" id="A0A9Q1K732"/>
<comment type="caution">
    <text evidence="2">The sequence shown here is derived from an EMBL/GenBank/DDBJ whole genome shotgun (WGS) entry which is preliminary data.</text>
</comment>
<feature type="compositionally biased region" description="Polar residues" evidence="1">
    <location>
        <begin position="82"/>
        <end position="93"/>
    </location>
</feature>
<keyword evidence="3" id="KW-1185">Reference proteome</keyword>
<dbReference type="Proteomes" id="UP001153076">
    <property type="component" value="Unassembled WGS sequence"/>
</dbReference>
<feature type="region of interest" description="Disordered" evidence="1">
    <location>
        <begin position="75"/>
        <end position="107"/>
    </location>
</feature>
<evidence type="ECO:0000313" key="2">
    <source>
        <dbReference type="EMBL" id="KAJ8437568.1"/>
    </source>
</evidence>
<organism evidence="2 3">
    <name type="scientific">Carnegiea gigantea</name>
    <dbReference type="NCBI Taxonomy" id="171969"/>
    <lineage>
        <taxon>Eukaryota</taxon>
        <taxon>Viridiplantae</taxon>
        <taxon>Streptophyta</taxon>
        <taxon>Embryophyta</taxon>
        <taxon>Tracheophyta</taxon>
        <taxon>Spermatophyta</taxon>
        <taxon>Magnoliopsida</taxon>
        <taxon>eudicotyledons</taxon>
        <taxon>Gunneridae</taxon>
        <taxon>Pentapetalae</taxon>
        <taxon>Caryophyllales</taxon>
        <taxon>Cactineae</taxon>
        <taxon>Cactaceae</taxon>
        <taxon>Cactoideae</taxon>
        <taxon>Echinocereeae</taxon>
        <taxon>Carnegiea</taxon>
    </lineage>
</organism>
<evidence type="ECO:0000313" key="3">
    <source>
        <dbReference type="Proteomes" id="UP001153076"/>
    </source>
</evidence>
<gene>
    <name evidence="2" type="ORF">Cgig2_017921</name>
</gene>
<dbReference type="EMBL" id="JAKOGI010000292">
    <property type="protein sequence ID" value="KAJ8437568.1"/>
    <property type="molecule type" value="Genomic_DNA"/>
</dbReference>
<accession>A0A9Q1K732</accession>
<name>A0A9Q1K732_9CARY</name>
<sequence length="224" mass="24877">MLFLSKSCFVPFSPFPEVSSICTMGAICGYIDSNNSLPPAVHTSHGPYPPPPNYTYYPYCPSMWSAGGGSSQNAPPYYPLSANDSSEASNSTLRGHFGADNDSNNNELEGIIHPIERKAAKRKAKEKANNTLDDLLIDYSSMLATVSTGKVQFFRNVVARVKKKAVIAQQANVLADVTLKYKRAKELQMRQHKFREKLHKFRESLYDDKILMMKFTTLPSGNAA</sequence>
<reference evidence="2" key="1">
    <citation type="submission" date="2022-04" db="EMBL/GenBank/DDBJ databases">
        <title>Carnegiea gigantea Genome sequencing and assembly v2.</title>
        <authorList>
            <person name="Copetti D."/>
            <person name="Sanderson M.J."/>
            <person name="Burquez A."/>
            <person name="Wojciechowski M.F."/>
        </authorList>
    </citation>
    <scope>NUCLEOTIDE SEQUENCE</scope>
    <source>
        <strain evidence="2">SGP5-SGP5p</strain>
        <tissue evidence="2">Aerial part</tissue>
    </source>
</reference>